<evidence type="ECO:0000256" key="7">
    <source>
        <dbReference type="ARBA" id="ARBA00022801"/>
    </source>
</evidence>
<dbReference type="InterPro" id="IPR001932">
    <property type="entry name" value="PPM-type_phosphatase-like_dom"/>
</dbReference>
<dbReference type="EMBL" id="BIFH01000025">
    <property type="protein sequence ID" value="GCD97656.1"/>
    <property type="molecule type" value="Genomic_DNA"/>
</dbReference>
<dbReference type="SUPFAM" id="SSF55874">
    <property type="entry name" value="ATPase domain of HSP90 chaperone/DNA topoisomerase II/histidine kinase"/>
    <property type="match status" value="1"/>
</dbReference>
<dbReference type="CDD" id="cd00130">
    <property type="entry name" value="PAS"/>
    <property type="match status" value="1"/>
</dbReference>
<dbReference type="InterPro" id="IPR003594">
    <property type="entry name" value="HATPase_dom"/>
</dbReference>
<evidence type="ECO:0000256" key="3">
    <source>
        <dbReference type="ARBA" id="ARBA00022679"/>
    </source>
</evidence>
<dbReference type="SMART" id="SM00086">
    <property type="entry name" value="PAC"/>
    <property type="match status" value="1"/>
</dbReference>
<keyword evidence="2" id="KW-0597">Phosphoprotein</keyword>
<evidence type="ECO:0000256" key="6">
    <source>
        <dbReference type="ARBA" id="ARBA00022777"/>
    </source>
</evidence>
<dbReference type="InterPro" id="IPR001610">
    <property type="entry name" value="PAC"/>
</dbReference>
<evidence type="ECO:0000256" key="14">
    <source>
        <dbReference type="ARBA" id="ARBA00075117"/>
    </source>
</evidence>
<dbReference type="AlphaFoldDB" id="A0A401YSV5"/>
<dbReference type="InterPro" id="IPR035965">
    <property type="entry name" value="PAS-like_dom_sf"/>
</dbReference>
<dbReference type="SMART" id="SM00065">
    <property type="entry name" value="GAF"/>
    <property type="match status" value="1"/>
</dbReference>
<dbReference type="Pfam" id="PF08447">
    <property type="entry name" value="PAS_3"/>
    <property type="match status" value="1"/>
</dbReference>
<keyword evidence="3" id="KW-0808">Transferase</keyword>
<dbReference type="SUPFAM" id="SSF55785">
    <property type="entry name" value="PYP-like sensor domain (PAS domain)"/>
    <property type="match status" value="1"/>
</dbReference>
<dbReference type="SUPFAM" id="SSF55781">
    <property type="entry name" value="GAF domain-like"/>
    <property type="match status" value="2"/>
</dbReference>
<dbReference type="Proteomes" id="UP000286931">
    <property type="component" value="Unassembled WGS sequence"/>
</dbReference>
<dbReference type="SMART" id="SM00331">
    <property type="entry name" value="PP2C_SIG"/>
    <property type="match status" value="1"/>
</dbReference>
<dbReference type="InterPro" id="IPR013655">
    <property type="entry name" value="PAS_fold_3"/>
</dbReference>
<sequence>MTEQVLASAGVAMVAVYVVDEEAHGLRLTETVGERSGAAYGLWPWYALSGGSPIADAFRAGRPLWLSSDEIAASDGDAIVSAAGASLGALPLDVDGRRLGCLVVVDGTGDGFDARRRGLLELYAGQVALRVEAGCPASGGFESGGALAGASGGGTEHGRVRPDLSSGLPGVAAAGGVVHDADANAAVGRRRSEKRLASAADGGRAGSFTLVLSTGRIQADEHVLDLVGIAPDDFDGRVETLLAHTVPEDLPALMSVVEPGHAMPGGRELEYRIRRSTGELRWLWLRCRVLLDSSGQPERLLGVLVDASHRRSSTDEVSMVQRLSALLATALAVRDVGRSLVSALREPLGADRLALSQLHGGRLVVTVLDPPEPTAWPENWRGEWPLERPDTLTGALPTLTAALRDGTTCLWETSTGLEPGLDELGRGGLAVLPLPYGNRVVGLCLLGWDKPHRFGTEERSLLTATAGLVGQALVRARAFDAEHELAAMLQRSLLPRKLPSLPGCVTVARYLPATAGLAVGGDWYDVIPLSDRFVALVIGDVQGHSAEAATVMGQIRTAIRAYAVEGHPPDVVVSHTNRLLVGMETDVFATCCYVALDTEEGDAWFVRAGHMLPVVREPDGTTREVETEGGPPLGVLPDAEFPLTMAPLSPGSVLTLLTDGLVESAKLLLEDGVRRVRETLSAADPSDVDRMADELIRGAEARDDDVALLLMRYDGLTARPRRAGWAVWRLPDAVMHARRFTARTMRAWQVTEETDAILLIVSELVTNAIAHTQGEVRLDLTLAGDRFRVAVSDSSPRTPVKPASVDWEVTGGRGLLLVEAMSETWGSVPLSGGKQVWGEVLLSPQGV</sequence>
<dbReference type="Pfam" id="PF13581">
    <property type="entry name" value="HATPase_c_2"/>
    <property type="match status" value="1"/>
</dbReference>
<dbReference type="InterPro" id="IPR003018">
    <property type="entry name" value="GAF"/>
</dbReference>
<comment type="catalytic activity">
    <reaction evidence="12">
        <text>O-phospho-L-seryl-[protein] + H2O = L-seryl-[protein] + phosphate</text>
        <dbReference type="Rhea" id="RHEA:20629"/>
        <dbReference type="Rhea" id="RHEA-COMP:9863"/>
        <dbReference type="Rhea" id="RHEA-COMP:11604"/>
        <dbReference type="ChEBI" id="CHEBI:15377"/>
        <dbReference type="ChEBI" id="CHEBI:29999"/>
        <dbReference type="ChEBI" id="CHEBI:43474"/>
        <dbReference type="ChEBI" id="CHEBI:83421"/>
        <dbReference type="EC" id="3.1.3.16"/>
    </reaction>
</comment>
<dbReference type="GO" id="GO:0016301">
    <property type="term" value="F:kinase activity"/>
    <property type="evidence" value="ECO:0007669"/>
    <property type="project" value="UniProtKB-KW"/>
</dbReference>
<evidence type="ECO:0000256" key="9">
    <source>
        <dbReference type="ARBA" id="ARBA00022842"/>
    </source>
</evidence>
<dbReference type="Gene3D" id="3.30.450.20">
    <property type="entry name" value="PAS domain"/>
    <property type="match status" value="1"/>
</dbReference>
<keyword evidence="10" id="KW-0904">Protein phosphatase</keyword>
<keyword evidence="6" id="KW-0418">Kinase</keyword>
<dbReference type="FunFam" id="3.60.40.10:FF:000005">
    <property type="entry name" value="Serine/threonine protein phosphatase"/>
    <property type="match status" value="1"/>
</dbReference>
<dbReference type="InterPro" id="IPR029016">
    <property type="entry name" value="GAF-like_dom_sf"/>
</dbReference>
<keyword evidence="9" id="KW-0460">Magnesium</keyword>
<evidence type="ECO:0000256" key="15">
    <source>
        <dbReference type="ARBA" id="ARBA00081350"/>
    </source>
</evidence>
<keyword evidence="4" id="KW-0479">Metal-binding</keyword>
<dbReference type="SUPFAM" id="SSF81606">
    <property type="entry name" value="PP2C-like"/>
    <property type="match status" value="1"/>
</dbReference>
<keyword evidence="11" id="KW-0464">Manganese</keyword>
<proteinExistence type="predicted"/>
<dbReference type="InterPro" id="IPR000014">
    <property type="entry name" value="PAS"/>
</dbReference>
<evidence type="ECO:0000256" key="12">
    <source>
        <dbReference type="ARBA" id="ARBA00047761"/>
    </source>
</evidence>
<evidence type="ECO:0000313" key="17">
    <source>
        <dbReference type="EMBL" id="GCD97656.1"/>
    </source>
</evidence>
<dbReference type="GO" id="GO:0046872">
    <property type="term" value="F:metal ion binding"/>
    <property type="evidence" value="ECO:0007669"/>
    <property type="project" value="UniProtKB-KW"/>
</dbReference>
<dbReference type="InterPro" id="IPR036890">
    <property type="entry name" value="HATPase_C_sf"/>
</dbReference>
<keyword evidence="8" id="KW-0067">ATP-binding</keyword>
<evidence type="ECO:0000256" key="1">
    <source>
        <dbReference type="ARBA" id="ARBA00013081"/>
    </source>
</evidence>
<dbReference type="PANTHER" id="PTHR43156:SF2">
    <property type="entry name" value="STAGE II SPORULATION PROTEIN E"/>
    <property type="match status" value="1"/>
</dbReference>
<dbReference type="GO" id="GO:0005524">
    <property type="term" value="F:ATP binding"/>
    <property type="evidence" value="ECO:0007669"/>
    <property type="project" value="UniProtKB-KW"/>
</dbReference>
<evidence type="ECO:0000256" key="8">
    <source>
        <dbReference type="ARBA" id="ARBA00022840"/>
    </source>
</evidence>
<evidence type="ECO:0000256" key="13">
    <source>
        <dbReference type="ARBA" id="ARBA00056274"/>
    </source>
</evidence>
<evidence type="ECO:0000256" key="5">
    <source>
        <dbReference type="ARBA" id="ARBA00022741"/>
    </source>
</evidence>
<dbReference type="PROSITE" id="PS50113">
    <property type="entry name" value="PAC"/>
    <property type="match status" value="1"/>
</dbReference>
<protein>
    <recommendedName>
        <fullName evidence="1">protein-serine/threonine phosphatase</fullName>
        <ecNumber evidence="1">3.1.3.16</ecNumber>
    </recommendedName>
    <alternativeName>
        <fullName evidence="15">Protein-serine/threonine phosphatase</fullName>
    </alternativeName>
    <alternativeName>
        <fullName evidence="14">Serine/threonine-protein kinase</fullName>
    </alternativeName>
</protein>
<organism evidence="17 18">
    <name type="scientific">Embleya hyalina</name>
    <dbReference type="NCBI Taxonomy" id="516124"/>
    <lineage>
        <taxon>Bacteria</taxon>
        <taxon>Bacillati</taxon>
        <taxon>Actinomycetota</taxon>
        <taxon>Actinomycetes</taxon>
        <taxon>Kitasatosporales</taxon>
        <taxon>Streptomycetaceae</taxon>
        <taxon>Embleya</taxon>
    </lineage>
</organism>
<evidence type="ECO:0000259" key="16">
    <source>
        <dbReference type="PROSITE" id="PS50113"/>
    </source>
</evidence>
<gene>
    <name evidence="17" type="ORF">EHYA_05352</name>
</gene>
<dbReference type="Gene3D" id="3.30.565.10">
    <property type="entry name" value="Histidine kinase-like ATPase, C-terminal domain"/>
    <property type="match status" value="1"/>
</dbReference>
<evidence type="ECO:0000256" key="4">
    <source>
        <dbReference type="ARBA" id="ARBA00022723"/>
    </source>
</evidence>
<dbReference type="Gene3D" id="2.10.70.100">
    <property type="match status" value="1"/>
</dbReference>
<dbReference type="CDD" id="cd16936">
    <property type="entry name" value="HATPase_RsbW-like"/>
    <property type="match status" value="1"/>
</dbReference>
<comment type="caution">
    <text evidence="17">The sequence shown here is derived from an EMBL/GenBank/DDBJ whole genome shotgun (WGS) entry which is preliminary data.</text>
</comment>
<keyword evidence="18" id="KW-1185">Reference proteome</keyword>
<name>A0A401YSV5_9ACTN</name>
<dbReference type="EC" id="3.1.3.16" evidence="1"/>
<reference evidence="17 18" key="1">
    <citation type="submission" date="2018-12" db="EMBL/GenBank/DDBJ databases">
        <title>Draft genome sequence of Embleya hyalina NBRC 13850T.</title>
        <authorList>
            <person name="Komaki H."/>
            <person name="Hosoyama A."/>
            <person name="Kimura A."/>
            <person name="Ichikawa N."/>
            <person name="Tamura T."/>
        </authorList>
    </citation>
    <scope>NUCLEOTIDE SEQUENCE [LARGE SCALE GENOMIC DNA]</scope>
    <source>
        <strain evidence="17 18">NBRC 13850</strain>
    </source>
</reference>
<dbReference type="Gene3D" id="3.60.40.10">
    <property type="entry name" value="PPM-type phosphatase domain"/>
    <property type="match status" value="1"/>
</dbReference>
<feature type="domain" description="PAC" evidence="16">
    <location>
        <begin position="267"/>
        <end position="319"/>
    </location>
</feature>
<evidence type="ECO:0000256" key="11">
    <source>
        <dbReference type="ARBA" id="ARBA00023211"/>
    </source>
</evidence>
<dbReference type="Gene3D" id="3.30.450.40">
    <property type="match status" value="2"/>
</dbReference>
<dbReference type="InterPro" id="IPR036457">
    <property type="entry name" value="PPM-type-like_dom_sf"/>
</dbReference>
<dbReference type="PANTHER" id="PTHR43156">
    <property type="entry name" value="STAGE II SPORULATION PROTEIN E-RELATED"/>
    <property type="match status" value="1"/>
</dbReference>
<keyword evidence="7" id="KW-0378">Hydrolase</keyword>
<dbReference type="Pfam" id="PF07228">
    <property type="entry name" value="SpoIIE"/>
    <property type="match status" value="1"/>
</dbReference>
<dbReference type="InterPro" id="IPR052016">
    <property type="entry name" value="Bact_Sigma-Reg"/>
</dbReference>
<comment type="function">
    <text evidence="13">Primarily acts as an independent SigF regulator that is sensitive to the osmosensory signal, mediating the cross talk of PknD with the SigF regulon. Possesses both phosphatase and kinase activities. The kinase domain functions as a classic anti-sigma factor-like kinase to phosphorylate the anti-anti-sigma factor domain at the canonical regulatory site, and the phosphatase domain antagonizes this activity.</text>
</comment>
<evidence type="ECO:0000313" key="18">
    <source>
        <dbReference type="Proteomes" id="UP000286931"/>
    </source>
</evidence>
<keyword evidence="5" id="KW-0547">Nucleotide-binding</keyword>
<dbReference type="Pfam" id="PF13185">
    <property type="entry name" value="GAF_2"/>
    <property type="match status" value="1"/>
</dbReference>
<dbReference type="GO" id="GO:0004722">
    <property type="term" value="F:protein serine/threonine phosphatase activity"/>
    <property type="evidence" value="ECO:0007669"/>
    <property type="project" value="UniProtKB-EC"/>
</dbReference>
<evidence type="ECO:0000256" key="2">
    <source>
        <dbReference type="ARBA" id="ARBA00022553"/>
    </source>
</evidence>
<accession>A0A401YSV5</accession>
<dbReference type="InterPro" id="IPR000700">
    <property type="entry name" value="PAS-assoc_C"/>
</dbReference>
<evidence type="ECO:0000256" key="10">
    <source>
        <dbReference type="ARBA" id="ARBA00022912"/>
    </source>
</evidence>